<keyword evidence="9 15" id="KW-0521">NADP</keyword>
<dbReference type="HAMAP" id="MF_01252">
    <property type="entry name" value="Hmp"/>
    <property type="match status" value="1"/>
</dbReference>
<dbReference type="InterPro" id="IPR012292">
    <property type="entry name" value="Globin/Proto"/>
</dbReference>
<sequence length="393" mass="43739">MLSQETRTIIKSTVPVLEEHGTAITTVFYKNMFEAHPELLNIFNHANQKQGRQQAALANTVYAAAVHIDNLEAILPAIVQISNKHVSLGIKPEHYPIVGEYLLKGIKEVLGDAATDEIINAWAEAYGVIADAFIGVEKDMYANMETQENGWSFFKDFSIARKEKESENITSFYLKPVDGKNVPAYQPGQYISVRMAIPGEQYLFNRQYSLSQAACEDEFRISVKRDADNDPNGRVSVYLHDEMNVGDRFEVSAPAGEFVLDTEKDTPVAFVSGGVGITPMMSMFETVATLTPERPTAFLHAARNESLHAFDKDIQKHVAAMANANYKTLYSDQPQGYITQAILEEYVDITGDVYVCGPVPFMEAMIQQLSALGMKEEQIHFEFFGPAVALQTV</sequence>
<dbReference type="KEGG" id="pll:I858_010145"/>
<keyword evidence="15" id="KW-0216">Detoxification</keyword>
<dbReference type="OrthoDB" id="9801223at2"/>
<dbReference type="Pfam" id="PF00970">
    <property type="entry name" value="FAD_binding_6"/>
    <property type="match status" value="1"/>
</dbReference>
<evidence type="ECO:0000256" key="8">
    <source>
        <dbReference type="ARBA" id="ARBA00022827"/>
    </source>
</evidence>
<dbReference type="PANTHER" id="PTHR43396:SF3">
    <property type="entry name" value="FLAVOHEMOPROTEIN"/>
    <property type="match status" value="1"/>
</dbReference>
<feature type="binding site" description="proximal binding residue" evidence="15">
    <location>
        <position position="85"/>
    </location>
    <ligand>
        <name>heme b</name>
        <dbReference type="ChEBI" id="CHEBI:60344"/>
    </ligand>
    <ligandPart>
        <name>Fe</name>
        <dbReference type="ChEBI" id="CHEBI:18248"/>
    </ligandPart>
</feature>
<dbReference type="GO" id="GO:0008941">
    <property type="term" value="F:nitric oxide dioxygenase NAD(P)H activity"/>
    <property type="evidence" value="ECO:0007669"/>
    <property type="project" value="UniProtKB-UniRule"/>
</dbReference>
<proteinExistence type="inferred from homology"/>
<dbReference type="InterPro" id="IPR017938">
    <property type="entry name" value="Riboflavin_synthase-like_b-brl"/>
</dbReference>
<comment type="domain">
    <text evidence="15">Consists of two distinct domains; an N-terminal heme-containing oxygen-binding domain and a C-terminal reductase domain with binding sites for FAD and NAD(P)H.</text>
</comment>
<evidence type="ECO:0000256" key="7">
    <source>
        <dbReference type="ARBA" id="ARBA00022723"/>
    </source>
</evidence>
<dbReference type="GO" id="GO:0019825">
    <property type="term" value="F:oxygen binding"/>
    <property type="evidence" value="ECO:0007669"/>
    <property type="project" value="InterPro"/>
</dbReference>
<evidence type="ECO:0000259" key="16">
    <source>
        <dbReference type="PROSITE" id="PS01033"/>
    </source>
</evidence>
<dbReference type="GO" id="GO:0046872">
    <property type="term" value="F:metal ion binding"/>
    <property type="evidence" value="ECO:0007669"/>
    <property type="project" value="UniProtKB-KW"/>
</dbReference>
<evidence type="ECO:0000256" key="1">
    <source>
        <dbReference type="ARBA" id="ARBA00006401"/>
    </source>
</evidence>
<dbReference type="CDD" id="cd14777">
    <property type="entry name" value="Yhb1-globin-like"/>
    <property type="match status" value="1"/>
</dbReference>
<dbReference type="InterPro" id="IPR017927">
    <property type="entry name" value="FAD-bd_FR_type"/>
</dbReference>
<evidence type="ECO:0000256" key="5">
    <source>
        <dbReference type="ARBA" id="ARBA00022621"/>
    </source>
</evidence>
<keyword evidence="18" id="KW-0223">Dioxygenase</keyword>
<feature type="binding site" evidence="15">
    <location>
        <begin position="274"/>
        <end position="279"/>
    </location>
    <ligand>
        <name>NADP(+)</name>
        <dbReference type="ChEBI" id="CHEBI:58349"/>
    </ligand>
</feature>
<keyword evidence="5 15" id="KW-0561">Oxygen transport</keyword>
<dbReference type="Gene3D" id="3.40.50.80">
    <property type="entry name" value="Nucleotide-binding domain of ferredoxin-NADP reductase (FNR) module"/>
    <property type="match status" value="1"/>
</dbReference>
<feature type="site" description="Influences the redox potential of the prosthetic heme and FAD groups" evidence="15">
    <location>
        <position position="84"/>
    </location>
</feature>
<dbReference type="AlphaFoldDB" id="A0A1B1S2C9"/>
<evidence type="ECO:0000256" key="3">
    <source>
        <dbReference type="ARBA" id="ARBA00022448"/>
    </source>
</evidence>
<dbReference type="PANTHER" id="PTHR43396">
    <property type="entry name" value="FLAVOHEMOPROTEIN"/>
    <property type="match status" value="1"/>
</dbReference>
<dbReference type="EMBL" id="CP016540">
    <property type="protein sequence ID" value="ANU27348.1"/>
    <property type="molecule type" value="Genomic_DNA"/>
</dbReference>
<name>A0A1B1S2C9_9BACL</name>
<feature type="region of interest" description="Reductase" evidence="15">
    <location>
        <begin position="149"/>
        <end position="393"/>
    </location>
</feature>
<reference evidence="18" key="1">
    <citation type="submission" date="2016-10" db="EMBL/GenBank/DDBJ databases">
        <authorList>
            <person name="See-Too W.S."/>
        </authorList>
    </citation>
    <scope>NUCLEOTIDE SEQUENCE</scope>
    <source>
        <strain evidence="18">L10.15</strain>
    </source>
</reference>
<dbReference type="FunFam" id="1.10.490.10:FF:000003">
    <property type="entry name" value="Flavohemoprotein"/>
    <property type="match status" value="1"/>
</dbReference>
<dbReference type="GO" id="GO:0071500">
    <property type="term" value="P:cellular response to nitrosative stress"/>
    <property type="evidence" value="ECO:0007669"/>
    <property type="project" value="TreeGrafter"/>
</dbReference>
<feature type="active site" description="Charge relay system" evidence="15">
    <location>
        <position position="95"/>
    </location>
</feature>
<evidence type="ECO:0000256" key="9">
    <source>
        <dbReference type="ARBA" id="ARBA00022857"/>
    </source>
</evidence>
<dbReference type="InterPro" id="IPR000971">
    <property type="entry name" value="Globin"/>
</dbReference>
<dbReference type="Gene3D" id="1.10.490.10">
    <property type="entry name" value="Globins"/>
    <property type="match status" value="1"/>
</dbReference>
<evidence type="ECO:0000256" key="11">
    <source>
        <dbReference type="ARBA" id="ARBA00023004"/>
    </source>
</evidence>
<dbReference type="Pfam" id="PF00042">
    <property type="entry name" value="Globin"/>
    <property type="match status" value="1"/>
</dbReference>
<dbReference type="Gene3D" id="2.40.30.10">
    <property type="entry name" value="Translation factors"/>
    <property type="match status" value="1"/>
</dbReference>
<keyword evidence="6 15" id="KW-0285">Flavoprotein</keyword>
<dbReference type="GO" id="GO:0009636">
    <property type="term" value="P:response to toxic substance"/>
    <property type="evidence" value="ECO:0007669"/>
    <property type="project" value="UniProtKB-KW"/>
</dbReference>
<dbReference type="SUPFAM" id="SSF63380">
    <property type="entry name" value="Riboflavin synthase domain-like"/>
    <property type="match status" value="1"/>
</dbReference>
<comment type="catalytic activity">
    <reaction evidence="13 15">
        <text>2 nitric oxide + NADH + 2 O2 = 2 nitrate + NAD(+) + H(+)</text>
        <dbReference type="Rhea" id="RHEA:19469"/>
        <dbReference type="ChEBI" id="CHEBI:15378"/>
        <dbReference type="ChEBI" id="CHEBI:15379"/>
        <dbReference type="ChEBI" id="CHEBI:16480"/>
        <dbReference type="ChEBI" id="CHEBI:17632"/>
        <dbReference type="ChEBI" id="CHEBI:57540"/>
        <dbReference type="ChEBI" id="CHEBI:57945"/>
        <dbReference type="EC" id="1.14.12.17"/>
    </reaction>
</comment>
<dbReference type="EC" id="1.14.12.17" evidence="15"/>
<protein>
    <recommendedName>
        <fullName evidence="15">Flavohemoprotein</fullName>
    </recommendedName>
    <alternativeName>
        <fullName evidence="15">Flavohemoglobin</fullName>
    </alternativeName>
    <alternativeName>
        <fullName evidence="15">Hemoglobin-like protein</fullName>
    </alternativeName>
    <alternativeName>
        <fullName evidence="15">Nitric oxide dioxygenase</fullName>
        <shortName evidence="15">NO oxygenase</shortName>
        <shortName evidence="15">NOD</shortName>
        <ecNumber evidence="15">1.14.12.17</ecNumber>
    </alternativeName>
</protein>
<evidence type="ECO:0000256" key="12">
    <source>
        <dbReference type="ARBA" id="ARBA00023027"/>
    </source>
</evidence>
<dbReference type="Proteomes" id="UP000053354">
    <property type="component" value="Chromosome"/>
</dbReference>
<dbReference type="FunFam" id="2.40.30.10:FF:000034">
    <property type="entry name" value="Flavohemoprotein"/>
    <property type="match status" value="1"/>
</dbReference>
<evidence type="ECO:0000313" key="18">
    <source>
        <dbReference type="EMBL" id="ANU27348.1"/>
    </source>
</evidence>
<evidence type="ECO:0000259" key="17">
    <source>
        <dbReference type="PROSITE" id="PS51384"/>
    </source>
</evidence>
<keyword evidence="4 15" id="KW-0349">Heme</keyword>
<evidence type="ECO:0000256" key="4">
    <source>
        <dbReference type="ARBA" id="ARBA00022617"/>
    </source>
</evidence>
<dbReference type="InterPro" id="IPR001709">
    <property type="entry name" value="Flavoprot_Pyr_Nucl_cyt_Rdtase"/>
</dbReference>
<evidence type="ECO:0000256" key="6">
    <source>
        <dbReference type="ARBA" id="ARBA00022630"/>
    </source>
</evidence>
<dbReference type="STRING" id="1302659.I858_010145"/>
<dbReference type="PROSITE" id="PS51384">
    <property type="entry name" value="FAD_FR"/>
    <property type="match status" value="1"/>
</dbReference>
<dbReference type="InterPro" id="IPR008333">
    <property type="entry name" value="Cbr1-like_FAD-bd_dom"/>
</dbReference>
<comment type="catalytic activity">
    <reaction evidence="14 15">
        <text>2 nitric oxide + NADPH + 2 O2 = 2 nitrate + NADP(+) + H(+)</text>
        <dbReference type="Rhea" id="RHEA:19465"/>
        <dbReference type="ChEBI" id="CHEBI:15378"/>
        <dbReference type="ChEBI" id="CHEBI:15379"/>
        <dbReference type="ChEBI" id="CHEBI:16480"/>
        <dbReference type="ChEBI" id="CHEBI:17632"/>
        <dbReference type="ChEBI" id="CHEBI:57783"/>
        <dbReference type="ChEBI" id="CHEBI:58349"/>
        <dbReference type="EC" id="1.14.12.17"/>
    </reaction>
</comment>
<comment type="similarity">
    <text evidence="1 15">In the C-terminal section; belongs to the flavoprotein pyridine nucleotide cytochrome reductase family.</text>
</comment>
<dbReference type="GO" id="GO:0005344">
    <property type="term" value="F:oxygen carrier activity"/>
    <property type="evidence" value="ECO:0007669"/>
    <property type="project" value="UniProtKB-UniRule"/>
</dbReference>
<dbReference type="InterPro" id="IPR001433">
    <property type="entry name" value="OxRdtase_FAD/NAD-bd"/>
</dbReference>
<dbReference type="PROSITE" id="PS01033">
    <property type="entry name" value="GLOBIN"/>
    <property type="match status" value="1"/>
</dbReference>
<dbReference type="RefSeq" id="WP_049693044.1">
    <property type="nucleotide sequence ID" value="NZ_CP016540.2"/>
</dbReference>
<organism evidence="18 19">
    <name type="scientific">Planococcus versutus</name>
    <dbReference type="NCBI Taxonomy" id="1302659"/>
    <lineage>
        <taxon>Bacteria</taxon>
        <taxon>Bacillati</taxon>
        <taxon>Bacillota</taxon>
        <taxon>Bacilli</taxon>
        <taxon>Bacillales</taxon>
        <taxon>Caryophanaceae</taxon>
        <taxon>Planococcus</taxon>
    </lineage>
</organism>
<dbReference type="GO" id="GO:0020037">
    <property type="term" value="F:heme binding"/>
    <property type="evidence" value="ECO:0007669"/>
    <property type="project" value="InterPro"/>
</dbReference>
<dbReference type="Pfam" id="PF00175">
    <property type="entry name" value="NAD_binding_1"/>
    <property type="match status" value="1"/>
</dbReference>
<feature type="site" description="Influences the redox potential of the prosthetic heme and FAD groups" evidence="15">
    <location>
        <position position="382"/>
    </location>
</feature>
<feature type="binding site" evidence="15">
    <location>
        <position position="190"/>
    </location>
    <ligand>
        <name>FAD</name>
        <dbReference type="ChEBI" id="CHEBI:57692"/>
    </ligand>
</feature>
<keyword evidence="12 15" id="KW-0520">NAD</keyword>
<keyword evidence="7 15" id="KW-0479">Metal-binding</keyword>
<comment type="cofactor">
    <cofactor evidence="15">
        <name>heme b</name>
        <dbReference type="ChEBI" id="CHEBI:60344"/>
    </cofactor>
    <text evidence="15">Binds 1 heme b (iron(II)-protoporphyrin IX) group per subunit.</text>
</comment>
<dbReference type="InterPro" id="IPR023950">
    <property type="entry name" value="Hmp"/>
</dbReference>
<feature type="active site" description="Charge relay system" evidence="15">
    <location>
        <position position="137"/>
    </location>
</feature>
<dbReference type="PRINTS" id="PR00371">
    <property type="entry name" value="FPNCR"/>
</dbReference>
<comment type="cofactor">
    <cofactor evidence="15">
        <name>FAD</name>
        <dbReference type="ChEBI" id="CHEBI:57692"/>
    </cofactor>
    <text evidence="15">Binds 1 FAD per subunit.</text>
</comment>
<keyword evidence="3 15" id="KW-0813">Transport</keyword>
<evidence type="ECO:0000256" key="10">
    <source>
        <dbReference type="ARBA" id="ARBA00023002"/>
    </source>
</evidence>
<evidence type="ECO:0000256" key="2">
    <source>
        <dbReference type="ARBA" id="ARBA00008414"/>
    </source>
</evidence>
<keyword evidence="8 15" id="KW-0274">FAD</keyword>
<dbReference type="InterPro" id="IPR009050">
    <property type="entry name" value="Globin-like_sf"/>
</dbReference>
<dbReference type="SUPFAM" id="SSF46458">
    <property type="entry name" value="Globin-like"/>
    <property type="match status" value="1"/>
</dbReference>
<feature type="binding site" evidence="15">
    <location>
        <begin position="383"/>
        <end position="386"/>
    </location>
    <ligand>
        <name>FAD</name>
        <dbReference type="ChEBI" id="CHEBI:57692"/>
    </ligand>
</feature>
<evidence type="ECO:0000256" key="15">
    <source>
        <dbReference type="HAMAP-Rule" id="MF_01252"/>
    </source>
</evidence>
<evidence type="ECO:0000256" key="14">
    <source>
        <dbReference type="ARBA" id="ARBA00049433"/>
    </source>
</evidence>
<keyword evidence="11 15" id="KW-0408">Iron</keyword>
<gene>
    <name evidence="15" type="primary">hmp</name>
    <name evidence="18" type="ORF">I858_010145</name>
</gene>
<comment type="function">
    <text evidence="15">Is involved in NO detoxification in an aerobic process, termed nitric oxide dioxygenase (NOD) reaction that utilizes O(2) and NAD(P)H to convert NO to nitrate, which protects the bacterium from various noxious nitrogen compounds. Therefore, plays a central role in the inducible response to nitrosative stress.</text>
</comment>
<accession>A0A1B1S2C9</accession>
<feature type="site" description="Involved in heme-bound ligand stabilization and O-O bond activation" evidence="15">
    <location>
        <position position="29"/>
    </location>
</feature>
<evidence type="ECO:0000313" key="19">
    <source>
        <dbReference type="Proteomes" id="UP000053354"/>
    </source>
</evidence>
<comment type="similarity">
    <text evidence="2 15">Belongs to the globin family. Two-domain flavohemoproteins subfamily.</text>
</comment>
<dbReference type="PRINTS" id="PR00410">
    <property type="entry name" value="PHEHYDRXLASE"/>
</dbReference>
<dbReference type="CDD" id="cd06184">
    <property type="entry name" value="flavohem_like_fad_nad_binding"/>
    <property type="match status" value="1"/>
</dbReference>
<dbReference type="GO" id="GO:0071949">
    <property type="term" value="F:FAD binding"/>
    <property type="evidence" value="ECO:0007669"/>
    <property type="project" value="InterPro"/>
</dbReference>
<keyword evidence="19" id="KW-1185">Reference proteome</keyword>
<feature type="binding site" evidence="15">
    <location>
        <begin position="206"/>
        <end position="209"/>
    </location>
    <ligand>
        <name>FAD</name>
        <dbReference type="ChEBI" id="CHEBI:57692"/>
    </ligand>
</feature>
<dbReference type="NCBIfam" id="NF009805">
    <property type="entry name" value="PRK13289.1"/>
    <property type="match status" value="1"/>
</dbReference>
<dbReference type="InterPro" id="IPR039261">
    <property type="entry name" value="FNR_nucleotide-bd"/>
</dbReference>
<feature type="domain" description="Globin" evidence="16">
    <location>
        <begin position="1"/>
        <end position="138"/>
    </location>
</feature>
<keyword evidence="10 15" id="KW-0560">Oxidoreductase</keyword>
<evidence type="ECO:0000256" key="13">
    <source>
        <dbReference type="ARBA" id="ARBA00048649"/>
    </source>
</evidence>
<feature type="domain" description="FAD-binding FR-type" evidence="17">
    <location>
        <begin position="152"/>
        <end position="261"/>
    </location>
</feature>
<dbReference type="GO" id="GO:0046210">
    <property type="term" value="P:nitric oxide catabolic process"/>
    <property type="evidence" value="ECO:0007669"/>
    <property type="project" value="TreeGrafter"/>
</dbReference>
<dbReference type="SUPFAM" id="SSF52343">
    <property type="entry name" value="Ferredoxin reductase-like, C-terminal NADP-linked domain"/>
    <property type="match status" value="1"/>
</dbReference>